<feature type="domain" description="Peptidase M50" evidence="8">
    <location>
        <begin position="16"/>
        <end position="110"/>
    </location>
</feature>
<evidence type="ECO:0000313" key="10">
    <source>
        <dbReference type="Proteomes" id="UP000006443"/>
    </source>
</evidence>
<organism evidence="9 10">
    <name type="scientific">Dethiobacter alkaliphilus AHT 1</name>
    <dbReference type="NCBI Taxonomy" id="555088"/>
    <lineage>
        <taxon>Bacteria</taxon>
        <taxon>Bacillati</taxon>
        <taxon>Bacillota</taxon>
        <taxon>Dethiobacteria</taxon>
        <taxon>Dethiobacterales</taxon>
        <taxon>Dethiobacteraceae</taxon>
        <taxon>Dethiobacter</taxon>
    </lineage>
</organism>
<evidence type="ECO:0000256" key="3">
    <source>
        <dbReference type="ARBA" id="ARBA00007931"/>
    </source>
</evidence>
<keyword evidence="5 7" id="KW-1133">Transmembrane helix</keyword>
<comment type="similarity">
    <text evidence="3">Belongs to the peptidase M50B family.</text>
</comment>
<evidence type="ECO:0000259" key="8">
    <source>
        <dbReference type="Pfam" id="PF02163"/>
    </source>
</evidence>
<sequence>MSNILPVVLMAIPSYFVVVTIHELGHILTGLFHGFKFHLFVIGPIGLKRNEQDKVVFYFEKNPSLWGGVGGAVPKTEDSVNFMAFARVLIAGPLVSLVFGGIMLYLFILIDHPFLLLLGAMSVAISIGTLIPSRSGAFYSDGGRWLRIVRNTKARAVELALFNLIQSAIIHQCYAHINIADTQPLIDYEDHREQYFGHLYAMNYYKEHGDNRMAEKHGLELKTLESKVPKSFIKLMGE</sequence>
<dbReference type="Pfam" id="PF02163">
    <property type="entry name" value="Peptidase_M50"/>
    <property type="match status" value="1"/>
</dbReference>
<dbReference type="CDD" id="cd05709">
    <property type="entry name" value="S2P-M50"/>
    <property type="match status" value="1"/>
</dbReference>
<reference evidence="9 10" key="1">
    <citation type="submission" date="2009-02" db="EMBL/GenBank/DDBJ databases">
        <title>Sequencing of the draft genome and assembly of Dethiobacter alkaliphilus AHT 1.</title>
        <authorList>
            <consortium name="US DOE Joint Genome Institute (JGI-PGF)"/>
            <person name="Lucas S."/>
            <person name="Copeland A."/>
            <person name="Lapidus A."/>
            <person name="Glavina del Rio T."/>
            <person name="Dalin E."/>
            <person name="Tice H."/>
            <person name="Bruce D."/>
            <person name="Goodwin L."/>
            <person name="Pitluck S."/>
            <person name="Larimer F."/>
            <person name="Land M.L."/>
            <person name="Hauser L."/>
            <person name="Muyzer G."/>
        </authorList>
    </citation>
    <scope>NUCLEOTIDE SEQUENCE [LARGE SCALE GENOMIC DNA]</scope>
    <source>
        <strain evidence="9 10">AHT 1</strain>
    </source>
</reference>
<evidence type="ECO:0000313" key="9">
    <source>
        <dbReference type="EMBL" id="EEG78851.1"/>
    </source>
</evidence>
<dbReference type="EMBL" id="ACJM01000001">
    <property type="protein sequence ID" value="EEG78851.1"/>
    <property type="molecule type" value="Genomic_DNA"/>
</dbReference>
<dbReference type="eggNOG" id="COG1994">
    <property type="taxonomic scope" value="Bacteria"/>
</dbReference>
<evidence type="ECO:0000256" key="7">
    <source>
        <dbReference type="SAM" id="Phobius"/>
    </source>
</evidence>
<dbReference type="InterPro" id="IPR008915">
    <property type="entry name" value="Peptidase_M50"/>
</dbReference>
<protein>
    <recommendedName>
        <fullName evidence="8">Peptidase M50 domain-containing protein</fullName>
    </recommendedName>
</protein>
<evidence type="ECO:0000256" key="5">
    <source>
        <dbReference type="ARBA" id="ARBA00022989"/>
    </source>
</evidence>
<keyword evidence="6 7" id="KW-0472">Membrane</keyword>
<accession>C0GCB6</accession>
<evidence type="ECO:0000256" key="2">
    <source>
        <dbReference type="ARBA" id="ARBA00004141"/>
    </source>
</evidence>
<evidence type="ECO:0000256" key="1">
    <source>
        <dbReference type="ARBA" id="ARBA00001947"/>
    </source>
</evidence>
<evidence type="ECO:0000256" key="6">
    <source>
        <dbReference type="ARBA" id="ARBA00023136"/>
    </source>
</evidence>
<comment type="caution">
    <text evidence="9">The sequence shown here is derived from an EMBL/GenBank/DDBJ whole genome shotgun (WGS) entry which is preliminary data.</text>
</comment>
<feature type="transmembrane region" description="Helical" evidence="7">
    <location>
        <begin position="12"/>
        <end position="32"/>
    </location>
</feature>
<evidence type="ECO:0000256" key="4">
    <source>
        <dbReference type="ARBA" id="ARBA00022692"/>
    </source>
</evidence>
<keyword evidence="10" id="KW-1185">Reference proteome</keyword>
<dbReference type="GO" id="GO:0016020">
    <property type="term" value="C:membrane"/>
    <property type="evidence" value="ECO:0007669"/>
    <property type="project" value="UniProtKB-SubCell"/>
</dbReference>
<dbReference type="AlphaFoldDB" id="C0GCB6"/>
<comment type="subcellular location">
    <subcellularLocation>
        <location evidence="2">Membrane</location>
        <topology evidence="2">Multi-pass membrane protein</topology>
    </subcellularLocation>
</comment>
<proteinExistence type="inferred from homology"/>
<dbReference type="GO" id="GO:0006508">
    <property type="term" value="P:proteolysis"/>
    <property type="evidence" value="ECO:0007669"/>
    <property type="project" value="InterPro"/>
</dbReference>
<dbReference type="Proteomes" id="UP000006443">
    <property type="component" value="Unassembled WGS sequence"/>
</dbReference>
<dbReference type="OrthoDB" id="1069985at2"/>
<comment type="cofactor">
    <cofactor evidence="1">
        <name>Zn(2+)</name>
        <dbReference type="ChEBI" id="CHEBI:29105"/>
    </cofactor>
</comment>
<feature type="transmembrane region" description="Helical" evidence="7">
    <location>
        <begin position="84"/>
        <end position="108"/>
    </location>
</feature>
<feature type="transmembrane region" description="Helical" evidence="7">
    <location>
        <begin position="114"/>
        <end position="131"/>
    </location>
</feature>
<keyword evidence="4 7" id="KW-0812">Transmembrane</keyword>
<gene>
    <name evidence="9" type="ORF">DealDRAFT_0125</name>
</gene>
<dbReference type="RefSeq" id="WP_008513869.1">
    <property type="nucleotide sequence ID" value="NZ_ACJM01000001.1"/>
</dbReference>
<name>C0GCB6_DETAL</name>
<dbReference type="STRING" id="555088.DealDRAFT_0125"/>